<dbReference type="EC" id="2.7.13.3" evidence="2"/>
<dbReference type="Gene3D" id="6.10.340.10">
    <property type="match status" value="1"/>
</dbReference>
<feature type="compositionally biased region" description="Acidic residues" evidence="7">
    <location>
        <begin position="719"/>
        <end position="728"/>
    </location>
</feature>
<feature type="region of interest" description="Disordered" evidence="7">
    <location>
        <begin position="628"/>
        <end position="848"/>
    </location>
</feature>
<dbReference type="RefSeq" id="WP_066469346.1">
    <property type="nucleotide sequence ID" value="NZ_CBCRUZ010000005.1"/>
</dbReference>
<accession>A0ABX8S797</accession>
<name>A0ABX8S797_9ACTN</name>
<dbReference type="InterPro" id="IPR036890">
    <property type="entry name" value="HATPase_C_sf"/>
</dbReference>
<feature type="domain" description="Histidine kinase/HSP90-like ATPase" evidence="9">
    <location>
        <begin position="479"/>
        <end position="594"/>
    </location>
</feature>
<evidence type="ECO:0000256" key="5">
    <source>
        <dbReference type="ARBA" id="ARBA00022777"/>
    </source>
</evidence>
<feature type="region of interest" description="Disordered" evidence="7">
    <location>
        <begin position="864"/>
        <end position="887"/>
    </location>
</feature>
<evidence type="ECO:0000313" key="10">
    <source>
        <dbReference type="EMBL" id="QXQ13719.1"/>
    </source>
</evidence>
<keyword evidence="6" id="KW-0902">Two-component regulatory system</keyword>
<dbReference type="PANTHER" id="PTHR44936:SF9">
    <property type="entry name" value="SENSOR PROTEIN CREC"/>
    <property type="match status" value="1"/>
</dbReference>
<evidence type="ECO:0000256" key="3">
    <source>
        <dbReference type="ARBA" id="ARBA00022553"/>
    </source>
</evidence>
<feature type="transmembrane region" description="Helical" evidence="8">
    <location>
        <begin position="281"/>
        <end position="303"/>
    </location>
</feature>
<proteinExistence type="predicted"/>
<feature type="region of interest" description="Disordered" evidence="7">
    <location>
        <begin position="584"/>
        <end position="614"/>
    </location>
</feature>
<keyword evidence="11" id="KW-1185">Reference proteome</keyword>
<keyword evidence="3" id="KW-0597">Phosphoprotein</keyword>
<evidence type="ECO:0000256" key="4">
    <source>
        <dbReference type="ARBA" id="ARBA00022679"/>
    </source>
</evidence>
<comment type="catalytic activity">
    <reaction evidence="1">
        <text>ATP + protein L-histidine = ADP + protein N-phospho-L-histidine.</text>
        <dbReference type="EC" id="2.7.13.3"/>
    </reaction>
</comment>
<keyword evidence="8" id="KW-0472">Membrane</keyword>
<reference evidence="10" key="1">
    <citation type="submission" date="2021-07" db="EMBL/GenBank/DDBJ databases">
        <title>Candidatus Kaistella beijingensis sp. nov. isolated from a municipal wastewater treatment plant is involved in sludge foaming.</title>
        <authorList>
            <person name="Song Y."/>
            <person name="Liu S.-J."/>
        </authorList>
    </citation>
    <scope>NUCLEOTIDE SEQUENCE</scope>
    <source>
        <strain evidence="10">DSM 43998</strain>
    </source>
</reference>
<sequence>MRWKVFAVLAVPVLLAIAIGALRITTELRAGSELGQAADQVDVVGTAVDFGAAAEDFAAAAAANAMTDPTAARFRDATEALEQSAKTNALQPDVAAGIATAVTTASALQENAGTGGSASSAQLADRTQTVTAKVADIVSAAVDVDQADVRKPRDLLVAALTARSSLATERVLIAGRDADENPSARAKILAATGSEVSSLDAMNRIAGSASQDAIALRQDAQSRIDTFAQPGGEPAQSPAITGSVRSSVETYNQLTESLSSSLENTLVDKAREVRAGALRDMALILGAVLLALVLALTVARSLVAPIRKVRIAALNVAQHQLPAEVDRVRRGAPIPQIEPVGVHSNEEIGQLARAVDNIHEQAVSLAGEQAQLRLQVSRMFETLSRRSQSLIEKQLGLIESLERDENDPKRLDSLYRLDHLATRMRRNGDNLLVLAGTRQRRVDDADMSFTEILHSAQSEVEEYTRIEIGQAPDALVSSAAAGDVVHVVAELMDNALRYSPPDTTVNVSVHRTADAGYLIEIVDHGLGMSEADLAGANQALAAGGEVTPDTARRMGLFVVGRLAGRHNVGVTLHRTSAATRRGGVTAGVHLPPDLVVTPGEPAAGREPGSGRDVSLAKLPQAPIGVADAERPVHRAPNLAPVTPPPLPVLDDADSDDAGGADPAGADDRAARDGDGRPRGSDDRAARGRDDRAARGRDDRATRGGVDRAARGRDDRDQASDDSDDDSDDGSLPTRRPGSTELPVRRPMQQTPARSAPRRPTVLAPVPPPQGSTPIFANMVSEWFAEPTDTKPAQTWSSPSDSGWEAAEKATQAEPLERTEGGLPVRRPGNRLVPGSIAATATSGSRDPVALRNNLNAHFSGVFKARAVTDGDQGDNDKTDSNGEGENR</sequence>
<keyword evidence="8" id="KW-0812">Transmembrane</keyword>
<dbReference type="Pfam" id="PF02518">
    <property type="entry name" value="HATPase_c"/>
    <property type="match status" value="1"/>
</dbReference>
<keyword evidence="5" id="KW-0418">Kinase</keyword>
<dbReference type="InterPro" id="IPR003594">
    <property type="entry name" value="HATPase_dom"/>
</dbReference>
<evidence type="ECO:0000259" key="9">
    <source>
        <dbReference type="SMART" id="SM00387"/>
    </source>
</evidence>
<feature type="compositionally biased region" description="Basic and acidic residues" evidence="7">
    <location>
        <begin position="665"/>
        <end position="718"/>
    </location>
</feature>
<gene>
    <name evidence="10" type="ORF">KV203_18315</name>
</gene>
<dbReference type="Gene3D" id="3.30.565.10">
    <property type="entry name" value="Histidine kinase-like ATPase, C-terminal domain"/>
    <property type="match status" value="1"/>
</dbReference>
<evidence type="ECO:0000256" key="6">
    <source>
        <dbReference type="ARBA" id="ARBA00023012"/>
    </source>
</evidence>
<dbReference type="InterPro" id="IPR050980">
    <property type="entry name" value="2C_sensor_his_kinase"/>
</dbReference>
<evidence type="ECO:0000256" key="1">
    <source>
        <dbReference type="ARBA" id="ARBA00000085"/>
    </source>
</evidence>
<evidence type="ECO:0000256" key="2">
    <source>
        <dbReference type="ARBA" id="ARBA00012438"/>
    </source>
</evidence>
<dbReference type="EMBL" id="CP079105">
    <property type="protein sequence ID" value="QXQ13719.1"/>
    <property type="molecule type" value="Genomic_DNA"/>
</dbReference>
<evidence type="ECO:0000313" key="11">
    <source>
        <dbReference type="Proteomes" id="UP000887023"/>
    </source>
</evidence>
<keyword evidence="4" id="KW-0808">Transferase</keyword>
<dbReference type="SMART" id="SM00387">
    <property type="entry name" value="HATPase_c"/>
    <property type="match status" value="1"/>
</dbReference>
<feature type="compositionally biased region" description="Basic and acidic residues" evidence="7">
    <location>
        <begin position="874"/>
        <end position="887"/>
    </location>
</feature>
<organism evidence="10 11">
    <name type="scientific">Skermania pinensis</name>
    <dbReference type="NCBI Taxonomy" id="39122"/>
    <lineage>
        <taxon>Bacteria</taxon>
        <taxon>Bacillati</taxon>
        <taxon>Actinomycetota</taxon>
        <taxon>Actinomycetes</taxon>
        <taxon>Mycobacteriales</taxon>
        <taxon>Gordoniaceae</taxon>
        <taxon>Skermania</taxon>
    </lineage>
</organism>
<evidence type="ECO:0000256" key="7">
    <source>
        <dbReference type="SAM" id="MobiDB-lite"/>
    </source>
</evidence>
<feature type="compositionally biased region" description="Polar residues" evidence="7">
    <location>
        <begin position="790"/>
        <end position="800"/>
    </location>
</feature>
<dbReference type="Proteomes" id="UP000887023">
    <property type="component" value="Chromosome"/>
</dbReference>
<protein>
    <recommendedName>
        <fullName evidence="2">histidine kinase</fullName>
        <ecNumber evidence="2">2.7.13.3</ecNumber>
    </recommendedName>
</protein>
<dbReference type="SUPFAM" id="SSF55874">
    <property type="entry name" value="ATPase domain of HSP90 chaperone/DNA topoisomerase II/histidine kinase"/>
    <property type="match status" value="1"/>
</dbReference>
<evidence type="ECO:0000256" key="8">
    <source>
        <dbReference type="SAM" id="Phobius"/>
    </source>
</evidence>
<dbReference type="PANTHER" id="PTHR44936">
    <property type="entry name" value="SENSOR PROTEIN CREC"/>
    <property type="match status" value="1"/>
</dbReference>
<keyword evidence="8" id="KW-1133">Transmembrane helix</keyword>